<dbReference type="Pfam" id="PF05818">
    <property type="entry name" value="TraT"/>
    <property type="match status" value="1"/>
</dbReference>
<dbReference type="OrthoDB" id="9791439at2"/>
<dbReference type="Proteomes" id="UP000002601">
    <property type="component" value="Chromosome"/>
</dbReference>
<accession>C6C086</accession>
<name>C6C086_MARSD</name>
<evidence type="ECO:0000256" key="5">
    <source>
        <dbReference type="ARBA" id="ARBA00023288"/>
    </source>
</evidence>
<dbReference type="EMBL" id="CP001649">
    <property type="protein sequence ID" value="ACS80957.1"/>
    <property type="molecule type" value="Genomic_DNA"/>
</dbReference>
<feature type="chain" id="PRO_5039941823" evidence="6">
    <location>
        <begin position="22"/>
        <end position="245"/>
    </location>
</feature>
<evidence type="ECO:0000256" key="6">
    <source>
        <dbReference type="SAM" id="SignalP"/>
    </source>
</evidence>
<dbReference type="eggNOG" id="ENOG502ZAYY">
    <property type="taxonomic scope" value="Bacteria"/>
</dbReference>
<organism evidence="7 8">
    <name type="scientific">Maridesulfovibrio salexigens (strain ATCC 14822 / DSM 2638 / NCIMB 8403 / VKM B-1763)</name>
    <name type="common">Desulfovibrio salexigens</name>
    <dbReference type="NCBI Taxonomy" id="526222"/>
    <lineage>
        <taxon>Bacteria</taxon>
        <taxon>Pseudomonadati</taxon>
        <taxon>Thermodesulfobacteriota</taxon>
        <taxon>Desulfovibrionia</taxon>
        <taxon>Desulfovibrionales</taxon>
        <taxon>Desulfovibrionaceae</taxon>
        <taxon>Maridesulfovibrio</taxon>
    </lineage>
</organism>
<reference evidence="7 8" key="1">
    <citation type="submission" date="2009-06" db="EMBL/GenBank/DDBJ databases">
        <title>Complete sequence of Desulfovibrio salexigens DSM 2638.</title>
        <authorList>
            <consortium name="US DOE Joint Genome Institute"/>
            <person name="Lucas S."/>
            <person name="Copeland A."/>
            <person name="Lapidus A."/>
            <person name="Glavina del Rio T."/>
            <person name="Tice H."/>
            <person name="Bruce D."/>
            <person name="Goodwin L."/>
            <person name="Pitluck S."/>
            <person name="Munk A.C."/>
            <person name="Brettin T."/>
            <person name="Detter J.C."/>
            <person name="Han C."/>
            <person name="Tapia R."/>
            <person name="Larimer F."/>
            <person name="Land M."/>
            <person name="Hauser L."/>
            <person name="Kyrpides N."/>
            <person name="Anderson I."/>
            <person name="Wall J.D."/>
            <person name="Arkin A.P."/>
            <person name="Dehal P."/>
            <person name="Chivian D."/>
            <person name="Giles B."/>
            <person name="Hazen T.C."/>
        </authorList>
    </citation>
    <scope>NUCLEOTIDE SEQUENCE [LARGE SCALE GENOMIC DNA]</scope>
    <source>
        <strain evidence="8">ATCC 14822 / DSM 2638 / NCIMB 8403 / VKM B-1763</strain>
    </source>
</reference>
<evidence type="ECO:0000313" key="8">
    <source>
        <dbReference type="Proteomes" id="UP000002601"/>
    </source>
</evidence>
<dbReference type="KEGG" id="dsa:Desal_2905"/>
<feature type="signal peptide" evidence="6">
    <location>
        <begin position="1"/>
        <end position="21"/>
    </location>
</feature>
<keyword evidence="8" id="KW-1185">Reference proteome</keyword>
<dbReference type="InterPro" id="IPR008874">
    <property type="entry name" value="TraT_complement-R"/>
</dbReference>
<comment type="subcellular location">
    <subcellularLocation>
        <location evidence="1">Cell outer membrane</location>
        <topology evidence="1">Lipid-anchor</topology>
    </subcellularLocation>
</comment>
<evidence type="ECO:0000256" key="2">
    <source>
        <dbReference type="ARBA" id="ARBA00022729"/>
    </source>
</evidence>
<evidence type="ECO:0000256" key="3">
    <source>
        <dbReference type="ARBA" id="ARBA00023136"/>
    </source>
</evidence>
<sequence>MKILRKLFLLCMVLSLVGCGAARTAIQKKDLSVETKMSAAVVLEPLAPSERIAYVRVRDASGNGLRQSMLQTLSSQLGMEGIKITNNPKEANLMLHATILQAGKTTKEEAYSSLRAGFSGALAGAGTAAVLGASGYGIGGAALAGSAIAFLADTMVQDVYYSFVVDVELRERPIAGDKYANSADTVAQSGTSTTINSSVVRGENYKWIIYKTRIVTIANKVNLKFEEALPLVQKKTSYSIAECLL</sequence>
<evidence type="ECO:0000256" key="1">
    <source>
        <dbReference type="ARBA" id="ARBA00004459"/>
    </source>
</evidence>
<keyword evidence="5" id="KW-0449">Lipoprotein</keyword>
<dbReference type="RefSeq" id="WP_015852773.1">
    <property type="nucleotide sequence ID" value="NC_012881.1"/>
</dbReference>
<evidence type="ECO:0000256" key="4">
    <source>
        <dbReference type="ARBA" id="ARBA00023139"/>
    </source>
</evidence>
<keyword evidence="2 6" id="KW-0732">Signal</keyword>
<keyword evidence="4" id="KW-0564">Palmitate</keyword>
<proteinExistence type="predicted"/>
<keyword evidence="3" id="KW-0472">Membrane</keyword>
<evidence type="ECO:0000313" key="7">
    <source>
        <dbReference type="EMBL" id="ACS80957.1"/>
    </source>
</evidence>
<dbReference type="AlphaFoldDB" id="C6C086"/>
<dbReference type="GO" id="GO:0009279">
    <property type="term" value="C:cell outer membrane"/>
    <property type="evidence" value="ECO:0007669"/>
    <property type="project" value="UniProtKB-SubCell"/>
</dbReference>
<gene>
    <name evidence="7" type="ordered locus">Desal_2905</name>
</gene>
<dbReference type="PROSITE" id="PS51257">
    <property type="entry name" value="PROKAR_LIPOPROTEIN"/>
    <property type="match status" value="1"/>
</dbReference>
<protein>
    <submittedName>
        <fullName evidence="7">TraT complement resistance family protein</fullName>
    </submittedName>
</protein>
<dbReference type="PIRSF" id="PIRSF002859">
    <property type="entry name" value="Lipo_traT"/>
    <property type="match status" value="1"/>
</dbReference>
<dbReference type="HOGENOM" id="CLU_093762_0_0_7"/>